<comment type="caution">
    <text evidence="2">The sequence shown here is derived from an EMBL/GenBank/DDBJ whole genome shotgun (WGS) entry which is preliminary data.</text>
</comment>
<protein>
    <submittedName>
        <fullName evidence="2">Uncharacterized protein</fullName>
    </submittedName>
</protein>
<evidence type="ECO:0000313" key="2">
    <source>
        <dbReference type="EMBL" id="RDW16598.1"/>
    </source>
</evidence>
<dbReference type="OrthoDB" id="2879186at2"/>
<organism evidence="2 3">
    <name type="scientific">Oceanobacillus arenosus</name>
    <dbReference type="NCBI Taxonomy" id="1229153"/>
    <lineage>
        <taxon>Bacteria</taxon>
        <taxon>Bacillati</taxon>
        <taxon>Bacillota</taxon>
        <taxon>Bacilli</taxon>
        <taxon>Bacillales</taxon>
        <taxon>Bacillaceae</taxon>
        <taxon>Oceanobacillus</taxon>
    </lineage>
</organism>
<sequence length="124" mass="14488">MDWNTVNGEEREKTKFYTKIGCFFGIVIIGLLIIALIIWISYRVFVPREIQLLVSDSPNNKNKIEIVRVEDFPNPTLRINYDKNSIIKTNLPDDISIEWKNDYEANVTLVRQGQEPDVVKVEFQ</sequence>
<keyword evidence="1" id="KW-0812">Transmembrane</keyword>
<reference evidence="3" key="1">
    <citation type="submission" date="2017-11" db="EMBL/GenBank/DDBJ databases">
        <authorList>
            <person name="Zhu W."/>
        </authorList>
    </citation>
    <scope>NUCLEOTIDE SEQUENCE [LARGE SCALE GENOMIC DNA]</scope>
    <source>
        <strain evidence="3">CAU 1183</strain>
    </source>
</reference>
<evidence type="ECO:0000256" key="1">
    <source>
        <dbReference type="SAM" id="Phobius"/>
    </source>
</evidence>
<keyword evidence="3" id="KW-1185">Reference proteome</keyword>
<evidence type="ECO:0000313" key="3">
    <source>
        <dbReference type="Proteomes" id="UP000257143"/>
    </source>
</evidence>
<name>A0A3D8PMX9_9BACI</name>
<feature type="transmembrane region" description="Helical" evidence="1">
    <location>
        <begin position="20"/>
        <end position="42"/>
    </location>
</feature>
<dbReference type="Proteomes" id="UP000257143">
    <property type="component" value="Unassembled WGS sequence"/>
</dbReference>
<dbReference type="EMBL" id="PIOC01000024">
    <property type="protein sequence ID" value="RDW16598.1"/>
    <property type="molecule type" value="Genomic_DNA"/>
</dbReference>
<accession>A0A3D8PMX9</accession>
<gene>
    <name evidence="2" type="ORF">CWR48_16295</name>
</gene>
<keyword evidence="1" id="KW-0472">Membrane</keyword>
<dbReference type="AlphaFoldDB" id="A0A3D8PMX9"/>
<proteinExistence type="predicted"/>
<dbReference type="RefSeq" id="WP_115774395.1">
    <property type="nucleotide sequence ID" value="NZ_PIOC01000024.1"/>
</dbReference>
<keyword evidence="1" id="KW-1133">Transmembrane helix</keyword>